<dbReference type="Proteomes" id="UP000225706">
    <property type="component" value="Unassembled WGS sequence"/>
</dbReference>
<evidence type="ECO:0000313" key="1">
    <source>
        <dbReference type="EMBL" id="PFX20528.1"/>
    </source>
</evidence>
<protein>
    <submittedName>
        <fullName evidence="1">Uncharacterized protein</fullName>
    </submittedName>
</protein>
<dbReference type="OrthoDB" id="7759031at2759"/>
<proteinExistence type="predicted"/>
<accession>A0A2B4RW21</accession>
<comment type="caution">
    <text evidence="1">The sequence shown here is derived from an EMBL/GenBank/DDBJ whole genome shotgun (WGS) entry which is preliminary data.</text>
</comment>
<evidence type="ECO:0000313" key="2">
    <source>
        <dbReference type="Proteomes" id="UP000225706"/>
    </source>
</evidence>
<keyword evidence="2" id="KW-1185">Reference proteome</keyword>
<dbReference type="AlphaFoldDB" id="A0A2B4RW21"/>
<organism evidence="1 2">
    <name type="scientific">Stylophora pistillata</name>
    <name type="common">Smooth cauliflower coral</name>
    <dbReference type="NCBI Taxonomy" id="50429"/>
    <lineage>
        <taxon>Eukaryota</taxon>
        <taxon>Metazoa</taxon>
        <taxon>Cnidaria</taxon>
        <taxon>Anthozoa</taxon>
        <taxon>Hexacorallia</taxon>
        <taxon>Scleractinia</taxon>
        <taxon>Astrocoeniina</taxon>
        <taxon>Pocilloporidae</taxon>
        <taxon>Stylophora</taxon>
    </lineage>
</organism>
<dbReference type="EMBL" id="LSMT01000313">
    <property type="protein sequence ID" value="PFX20528.1"/>
    <property type="molecule type" value="Genomic_DNA"/>
</dbReference>
<sequence>MTKITYILHLAESFQFVDPVLLKVLRKPPAAAASSKAGASLLTSVAASGAAGIMQVADDVAQASAKAGSKSAGLITANTAFLVVDCIDWAFTIRDLIENKGSEAAGFLRRKAKELEDVLEQQRRPLYSGPVFFNEPRLRTWLSYRVGTAKDGCASNDANKRELMHRILSYIKNGWESNFTESWKHLASDSRNNDDVSSSSTSFPNTPYEFPQAANWCPIQSAEFSPSTIEKMMNYVIERKSGDNEGNKDYKNLNSKAFGLFRHGHVKNIEVGTSENGDVIHIKGECLAEMEKNLKYKVNVTMVNSGEEAVFFRRGGVNNKTDLGKQFNTTLLYAKINQCCGNSESSRIFNITSRIHLCD</sequence>
<name>A0A2B4RW21_STYPI</name>
<gene>
    <name evidence="1" type="ORF">AWC38_SpisGene15013</name>
</gene>
<reference evidence="2" key="1">
    <citation type="journal article" date="2017" name="bioRxiv">
        <title>Comparative analysis of the genomes of Stylophora pistillata and Acropora digitifera provides evidence for extensive differences between species of corals.</title>
        <authorList>
            <person name="Voolstra C.R."/>
            <person name="Li Y."/>
            <person name="Liew Y.J."/>
            <person name="Baumgarten S."/>
            <person name="Zoccola D."/>
            <person name="Flot J.-F."/>
            <person name="Tambutte S."/>
            <person name="Allemand D."/>
            <person name="Aranda M."/>
        </authorList>
    </citation>
    <scope>NUCLEOTIDE SEQUENCE [LARGE SCALE GENOMIC DNA]</scope>
</reference>